<dbReference type="Gene3D" id="3.30.450.40">
    <property type="match status" value="1"/>
</dbReference>
<dbReference type="GO" id="GO:0003677">
    <property type="term" value="F:DNA binding"/>
    <property type="evidence" value="ECO:0007669"/>
    <property type="project" value="UniProtKB-KW"/>
</dbReference>
<dbReference type="Gene3D" id="1.10.10.10">
    <property type="entry name" value="Winged helix-like DNA-binding domain superfamily/Winged helix DNA-binding domain"/>
    <property type="match status" value="1"/>
</dbReference>
<dbReference type="InterPro" id="IPR011991">
    <property type="entry name" value="ArsR-like_HTH"/>
</dbReference>
<dbReference type="InterPro" id="IPR036388">
    <property type="entry name" value="WH-like_DNA-bd_sf"/>
</dbReference>
<dbReference type="Pfam" id="PF01614">
    <property type="entry name" value="IclR_C"/>
    <property type="match status" value="1"/>
</dbReference>
<evidence type="ECO:0000256" key="3">
    <source>
        <dbReference type="ARBA" id="ARBA00023163"/>
    </source>
</evidence>
<feature type="domain" description="IclR-ED" evidence="4">
    <location>
        <begin position="61"/>
        <end position="234"/>
    </location>
</feature>
<keyword evidence="1" id="KW-0805">Transcription regulation</keyword>
<organism evidence="5 6">
    <name type="scientific">Virgibacillus necropolis</name>
    <dbReference type="NCBI Taxonomy" id="163877"/>
    <lineage>
        <taxon>Bacteria</taxon>
        <taxon>Bacillati</taxon>
        <taxon>Bacillota</taxon>
        <taxon>Bacilli</taxon>
        <taxon>Bacillales</taxon>
        <taxon>Bacillaceae</taxon>
        <taxon>Virgibacillus</taxon>
    </lineage>
</organism>
<dbReference type="AlphaFoldDB" id="A0A221MFF5"/>
<dbReference type="Pfam" id="PF09339">
    <property type="entry name" value="HTH_IclR"/>
    <property type="match status" value="1"/>
</dbReference>
<dbReference type="InterPro" id="IPR005471">
    <property type="entry name" value="Tscrpt_reg_IclR_N"/>
</dbReference>
<dbReference type="GO" id="GO:0003700">
    <property type="term" value="F:DNA-binding transcription factor activity"/>
    <property type="evidence" value="ECO:0007669"/>
    <property type="project" value="TreeGrafter"/>
</dbReference>
<dbReference type="Proteomes" id="UP000204391">
    <property type="component" value="Chromosome"/>
</dbReference>
<dbReference type="OrthoDB" id="9791752at2"/>
<dbReference type="PANTHER" id="PTHR30136:SF24">
    <property type="entry name" value="HTH-TYPE TRANSCRIPTIONAL REPRESSOR ALLR"/>
    <property type="match status" value="1"/>
</dbReference>
<dbReference type="InterPro" id="IPR036390">
    <property type="entry name" value="WH_DNA-bd_sf"/>
</dbReference>
<accession>A0A221MFF5</accession>
<dbReference type="EMBL" id="CP022437">
    <property type="protein sequence ID" value="ASN06377.1"/>
    <property type="molecule type" value="Genomic_DNA"/>
</dbReference>
<evidence type="ECO:0000259" key="4">
    <source>
        <dbReference type="PROSITE" id="PS51078"/>
    </source>
</evidence>
<dbReference type="GO" id="GO:0045892">
    <property type="term" value="P:negative regulation of DNA-templated transcription"/>
    <property type="evidence" value="ECO:0007669"/>
    <property type="project" value="TreeGrafter"/>
</dbReference>
<evidence type="ECO:0000256" key="2">
    <source>
        <dbReference type="ARBA" id="ARBA00023125"/>
    </source>
</evidence>
<dbReference type="CDD" id="cd00090">
    <property type="entry name" value="HTH_ARSR"/>
    <property type="match status" value="1"/>
</dbReference>
<keyword evidence="3" id="KW-0804">Transcription</keyword>
<reference evidence="5 6" key="1">
    <citation type="journal article" date="2003" name="Int. J. Syst. Evol. Microbiol.">
        <title>Virgibacillus carmonensis sp. nov., Virgibacillus necropolis sp. nov. and Virgibacillus picturae sp. nov., three novel species isolated from deteriorated mural paintings, transfer of the species of the genus salibacillus to Virgibacillus, as Virgibacillus marismortui comb. nov. and Virgibacillus salexigens comb. nov., and emended description of the genus Virgibacillus.</title>
        <authorList>
            <person name="Heyrman J."/>
            <person name="Logan N.A."/>
            <person name="Busse H.J."/>
            <person name="Balcaen A."/>
            <person name="Lebbe L."/>
            <person name="Rodriguez-Diaz M."/>
            <person name="Swings J."/>
            <person name="De Vos P."/>
        </authorList>
    </citation>
    <scope>NUCLEOTIDE SEQUENCE [LARGE SCALE GENOMIC DNA]</scope>
    <source>
        <strain evidence="5 6">LMG 19488</strain>
    </source>
</reference>
<evidence type="ECO:0000313" key="6">
    <source>
        <dbReference type="Proteomes" id="UP000204391"/>
    </source>
</evidence>
<dbReference type="InterPro" id="IPR014757">
    <property type="entry name" value="Tscrpt_reg_IclR_C"/>
</dbReference>
<dbReference type="InterPro" id="IPR029016">
    <property type="entry name" value="GAF-like_dom_sf"/>
</dbReference>
<dbReference type="PANTHER" id="PTHR30136">
    <property type="entry name" value="HELIX-TURN-HELIX TRANSCRIPTIONAL REGULATOR, ICLR FAMILY"/>
    <property type="match status" value="1"/>
</dbReference>
<dbReference type="SUPFAM" id="SSF55781">
    <property type="entry name" value="GAF domain-like"/>
    <property type="match status" value="1"/>
</dbReference>
<dbReference type="RefSeq" id="WP_089533375.1">
    <property type="nucleotide sequence ID" value="NZ_CP022437.1"/>
</dbReference>
<dbReference type="SUPFAM" id="SSF46785">
    <property type="entry name" value="Winged helix' DNA-binding domain"/>
    <property type="match status" value="1"/>
</dbReference>
<dbReference type="KEGG" id="vne:CFK40_15785"/>
<sequence length="234" mass="26026">MNYKILHLFHTHGTPLHIDLILSETDVPRSSLYRQVKKLIEAGLIETVGKGMYAPGWLADEISRVKRDSLDPLIKASLPIMQEINKDSGESVNLTVVNGTKVRVLAHFESMHNLKFSFVEGQILDIFKGASSKVLLANLEEKHRQFLIEYNLTPEEGKALNQEIEHIRKAGYSITNSEVDDNAIGISVPILSGGKYILGGLSIAGPAFRIKEDNINTYIEKLKEGAIDIALHLE</sequence>
<proteinExistence type="predicted"/>
<keyword evidence="2" id="KW-0238">DNA-binding</keyword>
<keyword evidence="6" id="KW-1185">Reference proteome</keyword>
<gene>
    <name evidence="5" type="ORF">CFK40_15785</name>
</gene>
<evidence type="ECO:0000256" key="1">
    <source>
        <dbReference type="ARBA" id="ARBA00023015"/>
    </source>
</evidence>
<protein>
    <recommendedName>
        <fullName evidence="4">IclR-ED domain-containing protein</fullName>
    </recommendedName>
</protein>
<dbReference type="InterPro" id="IPR050707">
    <property type="entry name" value="HTH_MetabolicPath_Reg"/>
</dbReference>
<name>A0A221MFF5_9BACI</name>
<evidence type="ECO:0000313" key="5">
    <source>
        <dbReference type="EMBL" id="ASN06377.1"/>
    </source>
</evidence>
<dbReference type="PROSITE" id="PS51078">
    <property type="entry name" value="ICLR_ED"/>
    <property type="match status" value="1"/>
</dbReference>